<dbReference type="EMBL" id="CAIIXF020000003">
    <property type="protein sequence ID" value="CAH1779841.1"/>
    <property type="molecule type" value="Genomic_DNA"/>
</dbReference>
<protein>
    <submittedName>
        <fullName evidence="2">Uncharacterized protein</fullName>
    </submittedName>
</protein>
<dbReference type="AlphaFoldDB" id="A0A8S4NHW8"/>
<name>A0A8S4NHW8_OWEFU</name>
<reference evidence="2" key="1">
    <citation type="submission" date="2022-03" db="EMBL/GenBank/DDBJ databases">
        <authorList>
            <person name="Martin C."/>
        </authorList>
    </citation>
    <scope>NUCLEOTIDE SEQUENCE</scope>
</reference>
<feature type="transmembrane region" description="Helical" evidence="1">
    <location>
        <begin position="15"/>
        <end position="36"/>
    </location>
</feature>
<organism evidence="2 3">
    <name type="scientific">Owenia fusiformis</name>
    <name type="common">Polychaete worm</name>
    <dbReference type="NCBI Taxonomy" id="6347"/>
    <lineage>
        <taxon>Eukaryota</taxon>
        <taxon>Metazoa</taxon>
        <taxon>Spiralia</taxon>
        <taxon>Lophotrochozoa</taxon>
        <taxon>Annelida</taxon>
        <taxon>Polychaeta</taxon>
        <taxon>Sedentaria</taxon>
        <taxon>Canalipalpata</taxon>
        <taxon>Sabellida</taxon>
        <taxon>Oweniida</taxon>
        <taxon>Oweniidae</taxon>
        <taxon>Owenia</taxon>
    </lineage>
</organism>
<gene>
    <name evidence="2" type="ORF">OFUS_LOCUS6606</name>
</gene>
<keyword evidence="1" id="KW-1133">Transmembrane helix</keyword>
<evidence type="ECO:0000256" key="1">
    <source>
        <dbReference type="SAM" id="Phobius"/>
    </source>
</evidence>
<dbReference type="Proteomes" id="UP000749559">
    <property type="component" value="Unassembled WGS sequence"/>
</dbReference>
<feature type="non-terminal residue" evidence="2">
    <location>
        <position position="1"/>
    </location>
</feature>
<keyword evidence="1" id="KW-0472">Membrane</keyword>
<keyword evidence="3" id="KW-1185">Reference proteome</keyword>
<comment type="caution">
    <text evidence="2">The sequence shown here is derived from an EMBL/GenBank/DDBJ whole genome shotgun (WGS) entry which is preliminary data.</text>
</comment>
<proteinExistence type="predicted"/>
<sequence>EIGLLPNSQLQKLDLISQFCALCTVLSLMPVTFNLWQLHNGLSFLKFEICTIKCRDKQYNVNFLHQFIKLRPPYNRCIANVTKAFNTGFTVYEILGISQKSEYFLENFLDICKNIAPKC</sequence>
<accession>A0A8S4NHW8</accession>
<evidence type="ECO:0000313" key="2">
    <source>
        <dbReference type="EMBL" id="CAH1779841.1"/>
    </source>
</evidence>
<keyword evidence="1" id="KW-0812">Transmembrane</keyword>
<evidence type="ECO:0000313" key="3">
    <source>
        <dbReference type="Proteomes" id="UP000749559"/>
    </source>
</evidence>